<feature type="compositionally biased region" description="Acidic residues" evidence="1">
    <location>
        <begin position="497"/>
        <end position="509"/>
    </location>
</feature>
<feature type="compositionally biased region" description="Low complexity" evidence="1">
    <location>
        <begin position="453"/>
        <end position="463"/>
    </location>
</feature>
<protein>
    <submittedName>
        <fullName evidence="2">Uncharacterized protein</fullName>
    </submittedName>
</protein>
<feature type="compositionally biased region" description="Polar residues" evidence="1">
    <location>
        <begin position="627"/>
        <end position="666"/>
    </location>
</feature>
<evidence type="ECO:0000256" key="1">
    <source>
        <dbReference type="SAM" id="MobiDB-lite"/>
    </source>
</evidence>
<feature type="region of interest" description="Disordered" evidence="1">
    <location>
        <begin position="490"/>
        <end position="570"/>
    </location>
</feature>
<evidence type="ECO:0000313" key="3">
    <source>
        <dbReference type="Proteomes" id="UP000275395"/>
    </source>
</evidence>
<name>A0A3L6ZM64_9MICO</name>
<organism evidence="2 3">
    <name type="scientific">Mycetocola reblochoni</name>
    <dbReference type="NCBI Taxonomy" id="331618"/>
    <lineage>
        <taxon>Bacteria</taxon>
        <taxon>Bacillati</taxon>
        <taxon>Actinomycetota</taxon>
        <taxon>Actinomycetes</taxon>
        <taxon>Micrococcales</taxon>
        <taxon>Microbacteriaceae</taxon>
        <taxon>Mycetocola</taxon>
    </lineage>
</organism>
<dbReference type="AlphaFoldDB" id="A0A3L6ZM64"/>
<gene>
    <name evidence="2" type="ORF">D9V30_08640</name>
</gene>
<proteinExistence type="predicted"/>
<dbReference type="EMBL" id="RCUW01000006">
    <property type="protein sequence ID" value="RLP68933.1"/>
    <property type="molecule type" value="Genomic_DNA"/>
</dbReference>
<feature type="compositionally biased region" description="Low complexity" evidence="1">
    <location>
        <begin position="424"/>
        <end position="436"/>
    </location>
</feature>
<dbReference type="Proteomes" id="UP000275395">
    <property type="component" value="Unassembled WGS sequence"/>
</dbReference>
<feature type="region of interest" description="Disordered" evidence="1">
    <location>
        <begin position="408"/>
        <end position="468"/>
    </location>
</feature>
<feature type="compositionally biased region" description="Low complexity" evidence="1">
    <location>
        <begin position="683"/>
        <end position="710"/>
    </location>
</feature>
<dbReference type="Gene3D" id="3.90.176.10">
    <property type="entry name" value="Toxin ADP-ribosyltransferase, Chain A, domain 1"/>
    <property type="match status" value="1"/>
</dbReference>
<comment type="caution">
    <text evidence="2">The sequence shown here is derived from an EMBL/GenBank/DDBJ whole genome shotgun (WGS) entry which is preliminary data.</text>
</comment>
<feature type="compositionally biased region" description="Pro residues" evidence="1">
    <location>
        <begin position="711"/>
        <end position="722"/>
    </location>
</feature>
<evidence type="ECO:0000313" key="2">
    <source>
        <dbReference type="EMBL" id="RLP68933.1"/>
    </source>
</evidence>
<feature type="compositionally biased region" description="Gly residues" evidence="1">
    <location>
        <begin position="437"/>
        <end position="452"/>
    </location>
</feature>
<feature type="region of interest" description="Disordered" evidence="1">
    <location>
        <begin position="603"/>
        <end position="801"/>
    </location>
</feature>
<sequence>MSPITVERTDGGIVVAEANEARDAAATLLDGLPPLSADRYLVAHTSAGNALASPDGLLLDTLRPLVGGRVVVPAAGFAAAEGDEDPAAARLASALGVPVVAPTGRFIRAEGALFAVGGGDGWVAHGPDGTRTGLGRRQPAPSWQSGLAPRIDGCAHIPAGIWATAGSPRAHALTLARVAVRSGRMLLVVGSPAEPAPSVERLAGALRALPPAAADAAVLVGYGRHSLTSATVRALADELARPIRVAHGVEMNGRVVRLDAAPERFPGTLALESVCAPHGEPVLERWTAPAGLAERGGGVFALAPGWVAQAVPQGVIVRPVSDAPDITEADATTLPDALAVFVHGDGGDLSCLAGPLGRMVDELGARTTVRVIPRDDPARRMLVDELPRLWAPSVGLAMTDDGRIIAAETVPDGDGEPGTGAERGPGAEPGARTGAAPAGGGRRGARFAGGGSAPAAARPSGGADDVLPRTAAGVEPVLVVAEWGAVVAVAEQKSESESDPDPDPEPEPDLDPHPNSESDATPAPRTQRAGAGESLAGALRGRSSTGVPRSEGRSRPAPVPAPVPAASDHTMNALAMNAPATTADSADRSARPALADAAVLGEQARSGAAGAVAARHPSHGVALSAPGSASSVPTPAPRSASSVPTPAPRSASSVPTPAPRSASSVPTPAPGPASSVPTPAPGPASSVPTPASRPASAAPTSATPAAAQPSAEPPPAPAPDPAAVPDTASTAGSRAAPPATEAASAGLSAPAPAREAAPAPAPAPAREAAPVPAPEATPADPTVPRDLGIPTPARSTPEQRHRVRAALGPRYDVASRTVAQLLAQQPGMRVAADRSALLTSLSLVRVFAAEPRSGYDLDFHTCLAEGLALLPTARAVVVRGLPSLGDTRIGDMLSLGEPLVSAPVDGPRTGPAEALIWTTSGRRLDRVLAPAEGGTDVVLPAHTRLRVLGTVDGPVPRLLLAELGSDEDAASTRLRAAADGRAETGGDAAVPRHADDDRWLGALPIAG</sequence>
<feature type="compositionally biased region" description="Low complexity" evidence="1">
    <location>
        <begin position="723"/>
        <end position="784"/>
    </location>
</feature>
<reference evidence="2 3" key="1">
    <citation type="submission" date="2018-10" db="EMBL/GenBank/DDBJ databases">
        <authorList>
            <person name="Li J."/>
        </authorList>
    </citation>
    <scope>NUCLEOTIDE SEQUENCE [LARGE SCALE GENOMIC DNA]</scope>
    <source>
        <strain evidence="2 3">JCM 30549</strain>
    </source>
</reference>
<dbReference type="RefSeq" id="WP_121657544.1">
    <property type="nucleotide sequence ID" value="NZ_RCUW01000006.1"/>
</dbReference>
<accession>A0A3L6ZM64</accession>
<feature type="compositionally biased region" description="Low complexity" evidence="1">
    <location>
        <begin position="604"/>
        <end position="615"/>
    </location>
</feature>